<dbReference type="EMBL" id="BJMN01000067">
    <property type="protein sequence ID" value="GEB61791.1"/>
    <property type="molecule type" value="Genomic_DNA"/>
</dbReference>
<protein>
    <recommendedName>
        <fullName evidence="3">Peptidase inhibitor family I36</fullName>
    </recommendedName>
</protein>
<sequence>MPLSALGDATSSAPGGTRGRCTYGLGVNTIKNSFGRLPAVGLAVLMSAASLVWIQAGSAQAAYDNCPTENFCLYTEAGGNGEMVSFSLKDGPELDYNADAALTGKTFVSFRNNTTSWACLYDGPSYGGDKMQSVRPGHLGGDLPKEGAVQEVVPASHKYAKSKQGCRTGFERCQATRLCIFQGPSGRGVAAGTIEPDVLPDGVTGNKDYSATWDDKVVSVSNRSHKFACFYDGVGYGAWHIGTWNMRAYVVPPGQETTLPALYQRQISSHKLADAESKC</sequence>
<dbReference type="Pfam" id="PF03995">
    <property type="entry name" value="Inhibitor_I36"/>
    <property type="match status" value="2"/>
</dbReference>
<proteinExistence type="predicted"/>
<reference evidence="1 2" key="1">
    <citation type="submission" date="2019-06" db="EMBL/GenBank/DDBJ databases">
        <title>Whole genome shotgun sequence of Streptomyces gardneri NBRC 12865.</title>
        <authorList>
            <person name="Hosoyama A."/>
            <person name="Uohara A."/>
            <person name="Ohji S."/>
            <person name="Ichikawa N."/>
        </authorList>
    </citation>
    <scope>NUCLEOTIDE SEQUENCE [LARGE SCALE GENOMIC DNA]</scope>
    <source>
        <strain evidence="1 2">NBRC 12865</strain>
    </source>
</reference>
<comment type="caution">
    <text evidence="1">The sequence shown here is derived from an EMBL/GenBank/DDBJ whole genome shotgun (WGS) entry which is preliminary data.</text>
</comment>
<gene>
    <name evidence="1" type="ORF">SGA01_73960</name>
</gene>
<evidence type="ECO:0008006" key="3">
    <source>
        <dbReference type="Google" id="ProtNLM"/>
    </source>
</evidence>
<evidence type="ECO:0000313" key="2">
    <source>
        <dbReference type="Proteomes" id="UP000315226"/>
    </source>
</evidence>
<keyword evidence="2" id="KW-1185">Reference proteome</keyword>
<name>A0A4Y3RV55_9ACTN</name>
<evidence type="ECO:0000313" key="1">
    <source>
        <dbReference type="EMBL" id="GEB61791.1"/>
    </source>
</evidence>
<organism evidence="1 2">
    <name type="scientific">Streptomyces gardneri</name>
    <dbReference type="NCBI Taxonomy" id="66892"/>
    <lineage>
        <taxon>Bacteria</taxon>
        <taxon>Bacillati</taxon>
        <taxon>Actinomycetota</taxon>
        <taxon>Actinomycetes</taxon>
        <taxon>Kitasatosporales</taxon>
        <taxon>Streptomycetaceae</taxon>
        <taxon>Streptomyces</taxon>
    </lineage>
</organism>
<accession>A0A4Y3RV55</accession>
<dbReference type="Proteomes" id="UP000315226">
    <property type="component" value="Unassembled WGS sequence"/>
</dbReference>
<dbReference type="AlphaFoldDB" id="A0A4Y3RV55"/>